<feature type="transmembrane region" description="Helical" evidence="1">
    <location>
        <begin position="12"/>
        <end position="30"/>
    </location>
</feature>
<dbReference type="RefSeq" id="WP_253576035.1">
    <property type="nucleotide sequence ID" value="NZ_JAMFTQ010000002.1"/>
</dbReference>
<keyword evidence="1" id="KW-1133">Transmembrane helix</keyword>
<feature type="transmembrane region" description="Helical" evidence="1">
    <location>
        <begin position="67"/>
        <end position="87"/>
    </location>
</feature>
<organism evidence="2 3">
    <name type="scientific">Corynebacterium stercoris</name>
    <dbReference type="NCBI Taxonomy" id="2943490"/>
    <lineage>
        <taxon>Bacteria</taxon>
        <taxon>Bacillati</taxon>
        <taxon>Actinomycetota</taxon>
        <taxon>Actinomycetes</taxon>
        <taxon>Mycobacteriales</taxon>
        <taxon>Corynebacteriaceae</taxon>
        <taxon>Corynebacterium</taxon>
    </lineage>
</organism>
<evidence type="ECO:0000313" key="3">
    <source>
        <dbReference type="Proteomes" id="UP001204000"/>
    </source>
</evidence>
<feature type="transmembrane region" description="Helical" evidence="1">
    <location>
        <begin position="93"/>
        <end position="110"/>
    </location>
</feature>
<keyword evidence="1" id="KW-0812">Transmembrane</keyword>
<feature type="transmembrane region" description="Helical" evidence="1">
    <location>
        <begin position="36"/>
        <end position="55"/>
    </location>
</feature>
<dbReference type="EMBL" id="JAMFTQ010000002">
    <property type="protein sequence ID" value="MCP1387067.1"/>
    <property type="molecule type" value="Genomic_DNA"/>
</dbReference>
<comment type="caution">
    <text evidence="2">The sequence shown here is derived from an EMBL/GenBank/DDBJ whole genome shotgun (WGS) entry which is preliminary data.</text>
</comment>
<gene>
    <name evidence="2" type="ORF">M5J20_02525</name>
</gene>
<protein>
    <recommendedName>
        <fullName evidence="4">TIGR04086 family membrane protein</fullName>
    </recommendedName>
</protein>
<name>A0ABT1FZN7_9CORY</name>
<sequence length="115" mass="12044">MVPIQLRAGGAFIALALVLFLFAFVAFLRGDTLYTITPQFICTAVAAVIFGSFATFNTAQGGSRKQLIALGAAVLLLGLGVLVPNTALAVTPTYWLGLWAVGALLCALILRRSAM</sequence>
<evidence type="ECO:0000256" key="1">
    <source>
        <dbReference type="SAM" id="Phobius"/>
    </source>
</evidence>
<keyword evidence="3" id="KW-1185">Reference proteome</keyword>
<reference evidence="2" key="1">
    <citation type="submission" date="2022-05" db="EMBL/GenBank/DDBJ databases">
        <title>Corynebacterium sp. TA-R-1 sp. nov., isolated from human feces.</title>
        <authorList>
            <person name="Shamsuzzaman M."/>
            <person name="Dahal R.H."/>
        </authorList>
    </citation>
    <scope>NUCLEOTIDE SEQUENCE</scope>
    <source>
        <strain evidence="2">TA-R-1</strain>
    </source>
</reference>
<accession>A0ABT1FZN7</accession>
<dbReference type="Proteomes" id="UP001204000">
    <property type="component" value="Unassembled WGS sequence"/>
</dbReference>
<proteinExistence type="predicted"/>
<evidence type="ECO:0000313" key="2">
    <source>
        <dbReference type="EMBL" id="MCP1387067.1"/>
    </source>
</evidence>
<keyword evidence="1" id="KW-0472">Membrane</keyword>
<evidence type="ECO:0008006" key="4">
    <source>
        <dbReference type="Google" id="ProtNLM"/>
    </source>
</evidence>